<proteinExistence type="predicted"/>
<evidence type="ECO:0000313" key="2">
    <source>
        <dbReference type="EMBL" id="WWX24759.1"/>
    </source>
</evidence>
<evidence type="ECO:0000256" key="1">
    <source>
        <dbReference type="SAM" id="Phobius"/>
    </source>
</evidence>
<dbReference type="EMBL" id="CP146612">
    <property type="protein sequence ID" value="WWX24759.1"/>
    <property type="molecule type" value="Genomic_DNA"/>
</dbReference>
<feature type="transmembrane region" description="Helical" evidence="1">
    <location>
        <begin position="6"/>
        <end position="23"/>
    </location>
</feature>
<keyword evidence="1" id="KW-0472">Membrane</keyword>
<keyword evidence="1" id="KW-0812">Transmembrane</keyword>
<evidence type="ECO:0000313" key="3">
    <source>
        <dbReference type="Proteomes" id="UP001375370"/>
    </source>
</evidence>
<keyword evidence="3" id="KW-1185">Reference proteome</keyword>
<reference evidence="2 3" key="1">
    <citation type="submission" date="2024-03" db="EMBL/GenBank/DDBJ databases">
        <title>A Dehalogenimonas Isolated from Estuarine Sediments Dihaloeliminates Chlorinated Alkanes.</title>
        <authorList>
            <person name="Yang Y."/>
            <person name="Wang H."/>
        </authorList>
    </citation>
    <scope>NUCLEOTIDE SEQUENCE [LARGE SCALE GENOMIC DNA]</scope>
    <source>
        <strain evidence="2 3">W</strain>
    </source>
</reference>
<sequence>MWKIPVGIVSGIIGIVILINVVLETEYVAFAAENMALQMVVAIVGLAFIHLGYRLVTSRWSGK</sequence>
<gene>
    <name evidence="2" type="ORF">V8247_05695</name>
</gene>
<accession>A0ABZ2J1F7</accession>
<organism evidence="2 3">
    <name type="scientific">Candidatus Dehalogenimonas loeffleri</name>
    <dbReference type="NCBI Taxonomy" id="3127115"/>
    <lineage>
        <taxon>Bacteria</taxon>
        <taxon>Bacillati</taxon>
        <taxon>Chloroflexota</taxon>
        <taxon>Dehalococcoidia</taxon>
        <taxon>Dehalococcoidales</taxon>
        <taxon>Dehalococcoidaceae</taxon>
        <taxon>Dehalogenimonas</taxon>
    </lineage>
</organism>
<protein>
    <submittedName>
        <fullName evidence="2">Uncharacterized protein</fullName>
    </submittedName>
</protein>
<keyword evidence="1" id="KW-1133">Transmembrane helix</keyword>
<dbReference type="RefSeq" id="WP_338736877.1">
    <property type="nucleotide sequence ID" value="NZ_CP146612.1"/>
</dbReference>
<dbReference type="Proteomes" id="UP001375370">
    <property type="component" value="Chromosome"/>
</dbReference>
<name>A0ABZ2J1F7_9CHLR</name>
<feature type="transmembrane region" description="Helical" evidence="1">
    <location>
        <begin position="35"/>
        <end position="53"/>
    </location>
</feature>